<dbReference type="InterPro" id="IPR003593">
    <property type="entry name" value="AAA+_ATPase"/>
</dbReference>
<dbReference type="InterPro" id="IPR013563">
    <property type="entry name" value="Oligopep_ABC_C"/>
</dbReference>
<evidence type="ECO:0000313" key="10">
    <source>
        <dbReference type="Proteomes" id="UP001237448"/>
    </source>
</evidence>
<dbReference type="PROSITE" id="PS00211">
    <property type="entry name" value="ABC_TRANSPORTER_1"/>
    <property type="match status" value="1"/>
</dbReference>
<dbReference type="Pfam" id="PF08352">
    <property type="entry name" value="oligo_HPY"/>
    <property type="match status" value="1"/>
</dbReference>
<dbReference type="PANTHER" id="PTHR43297:SF2">
    <property type="entry name" value="DIPEPTIDE TRANSPORT ATP-BINDING PROTEIN DPPD"/>
    <property type="match status" value="1"/>
</dbReference>
<comment type="caution">
    <text evidence="9">The sequence shown here is derived from an EMBL/GenBank/DDBJ whole genome shotgun (WGS) entry which is preliminary data.</text>
</comment>
<keyword evidence="5" id="KW-0547">Nucleotide-binding</keyword>
<keyword evidence="10" id="KW-1185">Reference proteome</keyword>
<evidence type="ECO:0000256" key="7">
    <source>
        <dbReference type="ARBA" id="ARBA00023136"/>
    </source>
</evidence>
<protein>
    <submittedName>
        <fullName evidence="9">Oligopeptide/dipeptide ABC transporter ATP-binding protein</fullName>
    </submittedName>
</protein>
<reference evidence="9 10" key="1">
    <citation type="submission" date="2023-07" db="EMBL/GenBank/DDBJ databases">
        <title>Genomic Encyclopedia of Type Strains, Phase IV (KMG-IV): sequencing the most valuable type-strain genomes for metagenomic binning, comparative biology and taxonomic classification.</title>
        <authorList>
            <person name="Goeker M."/>
        </authorList>
    </citation>
    <scope>NUCLEOTIDE SEQUENCE [LARGE SCALE GENOMIC DNA]</scope>
    <source>
        <strain evidence="9 10">DSM 5896</strain>
    </source>
</reference>
<dbReference type="InterPro" id="IPR027417">
    <property type="entry name" value="P-loop_NTPase"/>
</dbReference>
<dbReference type="InterPro" id="IPR017871">
    <property type="entry name" value="ABC_transporter-like_CS"/>
</dbReference>
<dbReference type="InterPro" id="IPR050388">
    <property type="entry name" value="ABC_Ni/Peptide_Import"/>
</dbReference>
<dbReference type="CDD" id="cd03257">
    <property type="entry name" value="ABC_NikE_OppD_transporters"/>
    <property type="match status" value="1"/>
</dbReference>
<dbReference type="Gene3D" id="3.40.50.300">
    <property type="entry name" value="P-loop containing nucleotide triphosphate hydrolases"/>
    <property type="match status" value="1"/>
</dbReference>
<keyword evidence="6 9" id="KW-0067">ATP-binding</keyword>
<keyword evidence="3" id="KW-0813">Transport</keyword>
<evidence type="ECO:0000256" key="4">
    <source>
        <dbReference type="ARBA" id="ARBA00022475"/>
    </source>
</evidence>
<comment type="subcellular location">
    <subcellularLocation>
        <location evidence="1">Cell inner membrane</location>
        <topology evidence="1">Peripheral membrane protein</topology>
    </subcellularLocation>
</comment>
<dbReference type="GO" id="GO:0005524">
    <property type="term" value="F:ATP binding"/>
    <property type="evidence" value="ECO:0007669"/>
    <property type="project" value="UniProtKB-KW"/>
</dbReference>
<name>A0ABU0FPF1_9HYPH</name>
<evidence type="ECO:0000259" key="8">
    <source>
        <dbReference type="PROSITE" id="PS50893"/>
    </source>
</evidence>
<dbReference type="PROSITE" id="PS50893">
    <property type="entry name" value="ABC_TRANSPORTER_2"/>
    <property type="match status" value="1"/>
</dbReference>
<dbReference type="EMBL" id="JAUSVK010000001">
    <property type="protein sequence ID" value="MDQ0396493.1"/>
    <property type="molecule type" value="Genomic_DNA"/>
</dbReference>
<evidence type="ECO:0000256" key="6">
    <source>
        <dbReference type="ARBA" id="ARBA00022840"/>
    </source>
</evidence>
<evidence type="ECO:0000256" key="1">
    <source>
        <dbReference type="ARBA" id="ARBA00004417"/>
    </source>
</evidence>
<proteinExistence type="inferred from homology"/>
<gene>
    <name evidence="9" type="ORF">J3R73_006285</name>
</gene>
<evidence type="ECO:0000313" key="9">
    <source>
        <dbReference type="EMBL" id="MDQ0396493.1"/>
    </source>
</evidence>
<keyword evidence="4" id="KW-1003">Cell membrane</keyword>
<evidence type="ECO:0000256" key="5">
    <source>
        <dbReference type="ARBA" id="ARBA00022741"/>
    </source>
</evidence>
<dbReference type="RefSeq" id="WP_307436862.1">
    <property type="nucleotide sequence ID" value="NZ_JAUSVK010000001.1"/>
</dbReference>
<evidence type="ECO:0000256" key="3">
    <source>
        <dbReference type="ARBA" id="ARBA00022448"/>
    </source>
</evidence>
<keyword evidence="7" id="KW-0472">Membrane</keyword>
<accession>A0ABU0FPF1</accession>
<sequence length="340" mass="36508">MSQAAVTSEHMPPHRVATATAPLVDIRGLEVDFPGASDSKRVLKGVSLSVQPGEIIGLVGESGAGKTTLARSILGVPPAPGKIVGGEVVFEGRNILALPEPELRKLRGRRLSVVVPNPRAELNPTMTIGRQIAAMAQIHLGVGRKEALRLALGILRDVQIPDPERRMNAYPHELSGGMAQRVVIAMALICNPAFIISDDATSGLDVTVQSQILSLLGRLAADHGSAMLFITRDIGITAHFCDRVAVLYGGEIMELAPREDLFLRPAHPYTLMLLAAFSHSPALRDAWSVPETGRRRTQAKGCHYAGRCPIAQPVCSEKRPPFAEISPGHFALCHFPVSHE</sequence>
<organism evidence="9 10">
    <name type="scientific">Labrys monachus</name>
    <dbReference type="NCBI Taxonomy" id="217067"/>
    <lineage>
        <taxon>Bacteria</taxon>
        <taxon>Pseudomonadati</taxon>
        <taxon>Pseudomonadota</taxon>
        <taxon>Alphaproteobacteria</taxon>
        <taxon>Hyphomicrobiales</taxon>
        <taxon>Xanthobacteraceae</taxon>
        <taxon>Labrys</taxon>
    </lineage>
</organism>
<dbReference type="InterPro" id="IPR003439">
    <property type="entry name" value="ABC_transporter-like_ATP-bd"/>
</dbReference>
<dbReference type="NCBIfam" id="TIGR01727">
    <property type="entry name" value="oligo_HPY"/>
    <property type="match status" value="1"/>
</dbReference>
<evidence type="ECO:0000256" key="2">
    <source>
        <dbReference type="ARBA" id="ARBA00005417"/>
    </source>
</evidence>
<dbReference type="PANTHER" id="PTHR43297">
    <property type="entry name" value="OLIGOPEPTIDE TRANSPORT ATP-BINDING PROTEIN APPD"/>
    <property type="match status" value="1"/>
</dbReference>
<dbReference type="Proteomes" id="UP001237448">
    <property type="component" value="Unassembled WGS sequence"/>
</dbReference>
<dbReference type="SUPFAM" id="SSF52540">
    <property type="entry name" value="P-loop containing nucleoside triphosphate hydrolases"/>
    <property type="match status" value="1"/>
</dbReference>
<feature type="domain" description="ABC transporter" evidence="8">
    <location>
        <begin position="26"/>
        <end position="274"/>
    </location>
</feature>
<dbReference type="Pfam" id="PF00005">
    <property type="entry name" value="ABC_tran"/>
    <property type="match status" value="1"/>
</dbReference>
<dbReference type="SMART" id="SM00382">
    <property type="entry name" value="AAA"/>
    <property type="match status" value="1"/>
</dbReference>
<comment type="similarity">
    <text evidence="2">Belongs to the ABC transporter superfamily.</text>
</comment>